<evidence type="ECO:0008006" key="10">
    <source>
        <dbReference type="Google" id="ProtNLM"/>
    </source>
</evidence>
<name>A0A0H2MEN1_9PROT</name>
<comment type="subcellular location">
    <subcellularLocation>
        <location evidence="1">Cell membrane</location>
        <topology evidence="1">Multi-pass membrane protein</topology>
    </subcellularLocation>
</comment>
<dbReference type="STRING" id="1489064.WH96_10255"/>
<dbReference type="Proteomes" id="UP000035444">
    <property type="component" value="Unassembled WGS sequence"/>
</dbReference>
<dbReference type="CDD" id="cd07346">
    <property type="entry name" value="ABC_6TM_exporters"/>
    <property type="match status" value="1"/>
</dbReference>
<dbReference type="OrthoDB" id="9760920at2"/>
<keyword evidence="4 5" id="KW-0472">Membrane</keyword>
<sequence>MEQRLFKYIWKHSRKDQIKILFLVLASMPFYFLSLDLPKSIINRAVDSQNFADINSTLSFMRFELPFGEAIFGEKVVLFEGFDLTQIALLFALCFSFLGLVLVNGLFKFVINTLKGQLGERMLRRLRFELTDRILRFPVMHTRRVKQAEIATMLKDEVEPLGGFIGDAIVTPFFLGGQALTALIFIMVQNVWLGVVAMSIVLVQAFVIPKLRKRILDLGRQRQMTARALAGRVSELVEGAVEIQSHDTSNYERAEISNRLGKIFKIRYEIYQRKFFVKFLNNLLAQITPFIFYLGGGYLVITGQFEIGTLVAVLAAYKDLPPPIKDLINWDQQRNDVQIKYEQVADQFQPSGMIEAEMQQLEEKHSPPLTGDIVVSNLGLVDENENRLLEGITFTVGVDKKIAVVGNASSGKEYLGLLLANLVKSSSGSMKIGGKPIAHLPSAITGRRISYVSSEAYLFPMSVMDNLFYGLRNWMIKDPACLSNSEAELLREKQEALRTGNIALNPDGEWIDFTSAGINDPAELVPRVTEVLRAVDFAEDVYLFGLSGIVDSENRPDIAESILGARIALKEHLKTTGDEDLVIAFDPEKYNNNATLRENLLFGTPRKKQYAGNNLLAMPILREAVKEADLRDSIYNMGLSIARTMVELFMGLPPSHQFFEQFSFISADDLPEFDKIVKRADKSNFSDISDSDREALMYLPFDYVEARHRLGLVTEDVEAKILKARKIFAEKLESRDPDAVEFYDPDNYNSAASIQDNILFGRLAYGRAEAGATIGRVMTELLDELGLRSEVIEVGLEFNVGIAGNRLSSVQRQKLALARSLIKRPDLLILNEAAAIMDSQSQIRLVSSIMEAQEDRGVCWTLQRASLSQHFEYVIVMQNGKVVESGSFDELNKEGKVLKSLIDDE</sequence>
<dbReference type="AlphaFoldDB" id="A0A0H2MEN1"/>
<feature type="transmembrane region" description="Helical" evidence="5">
    <location>
        <begin position="275"/>
        <end position="292"/>
    </location>
</feature>
<dbReference type="InterPro" id="IPR027417">
    <property type="entry name" value="P-loop_NTPase"/>
</dbReference>
<organism evidence="8 9">
    <name type="scientific">Kiloniella spongiae</name>
    <dbReference type="NCBI Taxonomy" id="1489064"/>
    <lineage>
        <taxon>Bacteria</taxon>
        <taxon>Pseudomonadati</taxon>
        <taxon>Pseudomonadota</taxon>
        <taxon>Alphaproteobacteria</taxon>
        <taxon>Rhodospirillales</taxon>
        <taxon>Kiloniellaceae</taxon>
        <taxon>Kiloniella</taxon>
    </lineage>
</organism>
<evidence type="ECO:0000259" key="6">
    <source>
        <dbReference type="PROSITE" id="PS50893"/>
    </source>
</evidence>
<dbReference type="SUPFAM" id="SSF90123">
    <property type="entry name" value="ABC transporter transmembrane region"/>
    <property type="match status" value="1"/>
</dbReference>
<feature type="domain" description="ABC transmembrane type-1" evidence="7">
    <location>
        <begin position="78"/>
        <end position="316"/>
    </location>
</feature>
<reference evidence="8 9" key="1">
    <citation type="submission" date="2015-03" db="EMBL/GenBank/DDBJ databases">
        <title>Genome Sequence of Kiloniella spongiae MEBiC09566, isolated from a marine sponge.</title>
        <authorList>
            <person name="Shao Z."/>
            <person name="Wang L."/>
            <person name="Li X."/>
        </authorList>
    </citation>
    <scope>NUCLEOTIDE SEQUENCE [LARGE SCALE GENOMIC DNA]</scope>
    <source>
        <strain evidence="8 9">MEBiC09566</strain>
    </source>
</reference>
<dbReference type="PANTHER" id="PTHR43394:SF1">
    <property type="entry name" value="ATP-BINDING CASSETTE SUB-FAMILY B MEMBER 10, MITOCHONDRIAL"/>
    <property type="match status" value="1"/>
</dbReference>
<dbReference type="InterPro" id="IPR011527">
    <property type="entry name" value="ABC1_TM_dom"/>
</dbReference>
<keyword evidence="3 5" id="KW-1133">Transmembrane helix</keyword>
<dbReference type="GO" id="GO:0140359">
    <property type="term" value="F:ABC-type transporter activity"/>
    <property type="evidence" value="ECO:0007669"/>
    <property type="project" value="InterPro"/>
</dbReference>
<evidence type="ECO:0000256" key="1">
    <source>
        <dbReference type="ARBA" id="ARBA00004651"/>
    </source>
</evidence>
<proteinExistence type="predicted"/>
<dbReference type="EMBL" id="LAQL01000006">
    <property type="protein sequence ID" value="KLN60838.1"/>
    <property type="molecule type" value="Genomic_DNA"/>
</dbReference>
<keyword evidence="2 5" id="KW-0812">Transmembrane</keyword>
<feature type="domain" description="ABC transporter" evidence="6">
    <location>
        <begin position="373"/>
        <end position="904"/>
    </location>
</feature>
<accession>A0A0H2MEN1</accession>
<keyword evidence="9" id="KW-1185">Reference proteome</keyword>
<evidence type="ECO:0000259" key="7">
    <source>
        <dbReference type="PROSITE" id="PS50929"/>
    </source>
</evidence>
<evidence type="ECO:0000256" key="2">
    <source>
        <dbReference type="ARBA" id="ARBA00022692"/>
    </source>
</evidence>
<evidence type="ECO:0000256" key="3">
    <source>
        <dbReference type="ARBA" id="ARBA00022989"/>
    </source>
</evidence>
<evidence type="ECO:0000313" key="8">
    <source>
        <dbReference type="EMBL" id="KLN60838.1"/>
    </source>
</evidence>
<evidence type="ECO:0000256" key="4">
    <source>
        <dbReference type="ARBA" id="ARBA00023136"/>
    </source>
</evidence>
<gene>
    <name evidence="8" type="ORF">WH96_10255</name>
</gene>
<dbReference type="RefSeq" id="WP_047764051.1">
    <property type="nucleotide sequence ID" value="NZ_LAQL01000006.1"/>
</dbReference>
<comment type="caution">
    <text evidence="8">The sequence shown here is derived from an EMBL/GenBank/DDBJ whole genome shotgun (WGS) entry which is preliminary data.</text>
</comment>
<dbReference type="Pfam" id="PF00005">
    <property type="entry name" value="ABC_tran"/>
    <property type="match status" value="1"/>
</dbReference>
<dbReference type="InterPro" id="IPR003439">
    <property type="entry name" value="ABC_transporter-like_ATP-bd"/>
</dbReference>
<dbReference type="Pfam" id="PF00664">
    <property type="entry name" value="ABC_membrane"/>
    <property type="match status" value="1"/>
</dbReference>
<dbReference type="Gene3D" id="3.40.50.300">
    <property type="entry name" value="P-loop containing nucleotide triphosphate hydrolases"/>
    <property type="match status" value="2"/>
</dbReference>
<dbReference type="PROSITE" id="PS50893">
    <property type="entry name" value="ABC_TRANSPORTER_2"/>
    <property type="match status" value="1"/>
</dbReference>
<feature type="transmembrane region" description="Helical" evidence="5">
    <location>
        <begin position="20"/>
        <end position="37"/>
    </location>
</feature>
<dbReference type="SUPFAM" id="SSF52540">
    <property type="entry name" value="P-loop containing nucleoside triphosphate hydrolases"/>
    <property type="match status" value="1"/>
</dbReference>
<feature type="transmembrane region" description="Helical" evidence="5">
    <location>
        <begin position="164"/>
        <end position="186"/>
    </location>
</feature>
<evidence type="ECO:0000256" key="5">
    <source>
        <dbReference type="SAM" id="Phobius"/>
    </source>
</evidence>
<feature type="transmembrane region" description="Helical" evidence="5">
    <location>
        <begin position="87"/>
        <end position="111"/>
    </location>
</feature>
<dbReference type="GO" id="GO:0016887">
    <property type="term" value="F:ATP hydrolysis activity"/>
    <property type="evidence" value="ECO:0007669"/>
    <property type="project" value="InterPro"/>
</dbReference>
<dbReference type="GO" id="GO:0005524">
    <property type="term" value="F:ATP binding"/>
    <property type="evidence" value="ECO:0007669"/>
    <property type="project" value="InterPro"/>
</dbReference>
<dbReference type="GO" id="GO:0005886">
    <property type="term" value="C:plasma membrane"/>
    <property type="evidence" value="ECO:0007669"/>
    <property type="project" value="UniProtKB-SubCell"/>
</dbReference>
<dbReference type="InterPro" id="IPR039421">
    <property type="entry name" value="Type_1_exporter"/>
</dbReference>
<dbReference type="Gene3D" id="1.20.1560.10">
    <property type="entry name" value="ABC transporter type 1, transmembrane domain"/>
    <property type="match status" value="1"/>
</dbReference>
<dbReference type="InterPro" id="IPR036640">
    <property type="entry name" value="ABC1_TM_sf"/>
</dbReference>
<evidence type="ECO:0000313" key="9">
    <source>
        <dbReference type="Proteomes" id="UP000035444"/>
    </source>
</evidence>
<feature type="transmembrane region" description="Helical" evidence="5">
    <location>
        <begin position="192"/>
        <end position="211"/>
    </location>
</feature>
<dbReference type="PANTHER" id="PTHR43394">
    <property type="entry name" value="ATP-DEPENDENT PERMEASE MDL1, MITOCHONDRIAL"/>
    <property type="match status" value="1"/>
</dbReference>
<dbReference type="PROSITE" id="PS50929">
    <property type="entry name" value="ABC_TM1F"/>
    <property type="match status" value="1"/>
</dbReference>
<protein>
    <recommendedName>
        <fullName evidence="10">Multidrug transporter</fullName>
    </recommendedName>
</protein>